<gene>
    <name evidence="1" type="ORF">QQF64_002219</name>
</gene>
<reference evidence="1 2" key="1">
    <citation type="submission" date="2023-09" db="EMBL/GenBank/DDBJ databases">
        <authorList>
            <person name="Wang M."/>
        </authorList>
    </citation>
    <scope>NUCLEOTIDE SEQUENCE [LARGE SCALE GENOMIC DNA]</scope>
    <source>
        <strain evidence="1">GT-2023</strain>
        <tissue evidence="1">Liver</tissue>
    </source>
</reference>
<evidence type="ECO:0000313" key="1">
    <source>
        <dbReference type="EMBL" id="KAL1266544.1"/>
    </source>
</evidence>
<organism evidence="1 2">
    <name type="scientific">Cirrhinus molitorella</name>
    <name type="common">mud carp</name>
    <dbReference type="NCBI Taxonomy" id="172907"/>
    <lineage>
        <taxon>Eukaryota</taxon>
        <taxon>Metazoa</taxon>
        <taxon>Chordata</taxon>
        <taxon>Craniata</taxon>
        <taxon>Vertebrata</taxon>
        <taxon>Euteleostomi</taxon>
        <taxon>Actinopterygii</taxon>
        <taxon>Neopterygii</taxon>
        <taxon>Teleostei</taxon>
        <taxon>Ostariophysi</taxon>
        <taxon>Cypriniformes</taxon>
        <taxon>Cyprinidae</taxon>
        <taxon>Labeoninae</taxon>
        <taxon>Labeonini</taxon>
        <taxon>Cirrhinus</taxon>
    </lineage>
</organism>
<comment type="caution">
    <text evidence="1">The sequence shown here is derived from an EMBL/GenBank/DDBJ whole genome shotgun (WGS) entry which is preliminary data.</text>
</comment>
<sequence length="93" mass="10994">MWILLWGKQKNRDQHLASWPGKLKKKDSTFFALYKSLFIPLCKRMMNWKSHLEAYFRVEETLNSTSICDLGFFVGNVVDFSLFNVWADSIKVQ</sequence>
<keyword evidence="2" id="KW-1185">Reference proteome</keyword>
<dbReference type="Proteomes" id="UP001558613">
    <property type="component" value="Unassembled WGS sequence"/>
</dbReference>
<accession>A0ABR3MPK0</accession>
<protein>
    <submittedName>
        <fullName evidence="1">Uncharacterized protein</fullName>
    </submittedName>
</protein>
<evidence type="ECO:0000313" key="2">
    <source>
        <dbReference type="Proteomes" id="UP001558613"/>
    </source>
</evidence>
<proteinExistence type="predicted"/>
<dbReference type="EMBL" id="JAYMGO010000010">
    <property type="protein sequence ID" value="KAL1266544.1"/>
    <property type="molecule type" value="Genomic_DNA"/>
</dbReference>
<name>A0ABR3MPK0_9TELE</name>